<organism evidence="2 3">
    <name type="scientific">Armillaria gallica</name>
    <name type="common">Bulbous honey fungus</name>
    <name type="synonym">Armillaria bulbosa</name>
    <dbReference type="NCBI Taxonomy" id="47427"/>
    <lineage>
        <taxon>Eukaryota</taxon>
        <taxon>Fungi</taxon>
        <taxon>Dikarya</taxon>
        <taxon>Basidiomycota</taxon>
        <taxon>Agaricomycotina</taxon>
        <taxon>Agaricomycetes</taxon>
        <taxon>Agaricomycetidae</taxon>
        <taxon>Agaricales</taxon>
        <taxon>Marasmiineae</taxon>
        <taxon>Physalacriaceae</taxon>
        <taxon>Armillaria</taxon>
    </lineage>
</organism>
<sequence length="369" mass="40914">MPPASNSNLTTTNGVTGRLKTAPSMKKGPNKAAKFQALAEQYEAEAIRNSLDLQHHIHLYNTAKKERDMYRERLADTEARLNLETAKLQLHMEECSIAKDRAMKHLGMGLENERNLMLENTHLKSDLAQARALIQEGQSAFEVRLATEGHLMAEIEALRAQLVRTHGEYQEDRSRLGLLKQKVLPLTDCSICLGTIIMPTLTSITKRPVVSVTHHDIVVALTGIDAVHQAHVLSSDKPFRSFLASGLSRINGSTNNKVYKLIFRITNGTSSRNVGKGITSRRKQGLVIFGKAAQQRTQNDPFSGMFSYIRHTPPLSPFEIKHGGTRIDDDPPPSQVETQATTSGLGEWDRAGYRGYEWPIIAAVDPDGC</sequence>
<protein>
    <submittedName>
        <fullName evidence="2">Uncharacterized protein</fullName>
    </submittedName>
</protein>
<reference evidence="3" key="1">
    <citation type="journal article" date="2017" name="Nat. Ecol. Evol.">
        <title>Genome expansion and lineage-specific genetic innovations in the forest pathogenic fungi Armillaria.</title>
        <authorList>
            <person name="Sipos G."/>
            <person name="Prasanna A.N."/>
            <person name="Walter M.C."/>
            <person name="O'Connor E."/>
            <person name="Balint B."/>
            <person name="Krizsan K."/>
            <person name="Kiss B."/>
            <person name="Hess J."/>
            <person name="Varga T."/>
            <person name="Slot J."/>
            <person name="Riley R."/>
            <person name="Boka B."/>
            <person name="Rigling D."/>
            <person name="Barry K."/>
            <person name="Lee J."/>
            <person name="Mihaltcheva S."/>
            <person name="LaButti K."/>
            <person name="Lipzen A."/>
            <person name="Waldron R."/>
            <person name="Moloney N.M."/>
            <person name="Sperisen C."/>
            <person name="Kredics L."/>
            <person name="Vagvoelgyi C."/>
            <person name="Patrignani A."/>
            <person name="Fitzpatrick D."/>
            <person name="Nagy I."/>
            <person name="Doyle S."/>
            <person name="Anderson J.B."/>
            <person name="Grigoriev I.V."/>
            <person name="Gueldener U."/>
            <person name="Muensterkoetter M."/>
            <person name="Nagy L.G."/>
        </authorList>
    </citation>
    <scope>NUCLEOTIDE SEQUENCE [LARGE SCALE GENOMIC DNA]</scope>
    <source>
        <strain evidence="3">Ar21-2</strain>
    </source>
</reference>
<keyword evidence="3" id="KW-1185">Reference proteome</keyword>
<feature type="region of interest" description="Disordered" evidence="1">
    <location>
        <begin position="320"/>
        <end position="344"/>
    </location>
</feature>
<evidence type="ECO:0000313" key="2">
    <source>
        <dbReference type="EMBL" id="PBK93732.1"/>
    </source>
</evidence>
<feature type="region of interest" description="Disordered" evidence="1">
    <location>
        <begin position="1"/>
        <end position="28"/>
    </location>
</feature>
<proteinExistence type="predicted"/>
<feature type="compositionally biased region" description="Polar residues" evidence="1">
    <location>
        <begin position="335"/>
        <end position="344"/>
    </location>
</feature>
<dbReference type="Proteomes" id="UP000217790">
    <property type="component" value="Unassembled WGS sequence"/>
</dbReference>
<dbReference type="AlphaFoldDB" id="A0A2H3DQI3"/>
<dbReference type="EMBL" id="KZ293656">
    <property type="protein sequence ID" value="PBK93732.1"/>
    <property type="molecule type" value="Genomic_DNA"/>
</dbReference>
<feature type="compositionally biased region" description="Basic and acidic residues" evidence="1">
    <location>
        <begin position="320"/>
        <end position="329"/>
    </location>
</feature>
<evidence type="ECO:0000256" key="1">
    <source>
        <dbReference type="SAM" id="MobiDB-lite"/>
    </source>
</evidence>
<dbReference type="OrthoDB" id="3091608at2759"/>
<evidence type="ECO:0000313" key="3">
    <source>
        <dbReference type="Proteomes" id="UP000217790"/>
    </source>
</evidence>
<name>A0A2H3DQI3_ARMGA</name>
<accession>A0A2H3DQI3</accession>
<gene>
    <name evidence="2" type="ORF">ARMGADRAFT_1030301</name>
</gene>
<feature type="compositionally biased region" description="Polar residues" evidence="1">
    <location>
        <begin position="1"/>
        <end position="15"/>
    </location>
</feature>
<dbReference type="InParanoid" id="A0A2H3DQI3"/>